<evidence type="ECO:0000313" key="3">
    <source>
        <dbReference type="Proteomes" id="UP000680038"/>
    </source>
</evidence>
<evidence type="ECO:0008006" key="4">
    <source>
        <dbReference type="Google" id="ProtNLM"/>
    </source>
</evidence>
<dbReference type="Proteomes" id="UP000680038">
    <property type="component" value="Unassembled WGS sequence"/>
</dbReference>
<proteinExistence type="predicted"/>
<dbReference type="EMBL" id="CAJRAF010000002">
    <property type="protein sequence ID" value="CAG5009755.1"/>
    <property type="molecule type" value="Genomic_DNA"/>
</dbReference>
<feature type="chain" id="PRO_5037655193" description="Adhesin domain-containing protein" evidence="1">
    <location>
        <begin position="21"/>
        <end position="343"/>
    </location>
</feature>
<organism evidence="2 3">
    <name type="scientific">Dyadobacter helix</name>
    <dbReference type="NCBI Taxonomy" id="2822344"/>
    <lineage>
        <taxon>Bacteria</taxon>
        <taxon>Pseudomonadati</taxon>
        <taxon>Bacteroidota</taxon>
        <taxon>Cytophagia</taxon>
        <taxon>Cytophagales</taxon>
        <taxon>Spirosomataceae</taxon>
        <taxon>Dyadobacter</taxon>
    </lineage>
</organism>
<sequence length="343" mass="38527">MKIIVTLLLFNLAAATYALDANPQTVEKRRNIIKEFDVKEKEVLALDNQFGLVKVNLWNKKEIKVEILIMANASSDSRASDYLNTVEIEETREKNKISLVTVINKGQFGSSFWNNNQKGDKDYLQINYTVYMPRENPLTVRNRFGDTDIPVFYAPLTIETKHGNFIANTLESTENTIDVKYGSAKIGKIANCKMDFQYSNLKLDQVRKLMLNNKSGELNIGDVTSLDADIDYSGAKIGTIRGPGKIRLNYSGNFKIEEMTNSVENLDIQASYSSIILPAESNRFNVTVSYGNFSYPAANVNFSMQPSKEDKANKVRQYQGTVGSGSGKKITIVSRYGDVRLKE</sequence>
<keyword evidence="1" id="KW-0732">Signal</keyword>
<keyword evidence="3" id="KW-1185">Reference proteome</keyword>
<gene>
    <name evidence="2" type="ORF">DYBT9275_04563</name>
</gene>
<evidence type="ECO:0000313" key="2">
    <source>
        <dbReference type="EMBL" id="CAG5009755.1"/>
    </source>
</evidence>
<name>A0A916JJ84_9BACT</name>
<feature type="signal peptide" evidence="1">
    <location>
        <begin position="1"/>
        <end position="20"/>
    </location>
</feature>
<protein>
    <recommendedName>
        <fullName evidence="4">Adhesin domain-containing protein</fullName>
    </recommendedName>
</protein>
<evidence type="ECO:0000256" key="1">
    <source>
        <dbReference type="SAM" id="SignalP"/>
    </source>
</evidence>
<dbReference type="RefSeq" id="WP_215240928.1">
    <property type="nucleotide sequence ID" value="NZ_CAJRAF010000002.1"/>
</dbReference>
<accession>A0A916JJ84</accession>
<reference evidence="2" key="1">
    <citation type="submission" date="2021-04" db="EMBL/GenBank/DDBJ databases">
        <authorList>
            <person name="Rodrigo-Torres L."/>
            <person name="Arahal R. D."/>
            <person name="Lucena T."/>
        </authorList>
    </citation>
    <scope>NUCLEOTIDE SEQUENCE</scope>
    <source>
        <strain evidence="2">CECT 9275</strain>
    </source>
</reference>
<dbReference type="AlphaFoldDB" id="A0A916JJ84"/>
<comment type="caution">
    <text evidence="2">The sequence shown here is derived from an EMBL/GenBank/DDBJ whole genome shotgun (WGS) entry which is preliminary data.</text>
</comment>